<dbReference type="AlphaFoldDB" id="A0A392UYM3"/>
<dbReference type="EMBL" id="LXQA011011165">
    <property type="protein sequence ID" value="MCI81116.1"/>
    <property type="molecule type" value="Genomic_DNA"/>
</dbReference>
<reference evidence="1 2" key="1">
    <citation type="journal article" date="2018" name="Front. Plant Sci.">
        <title>Red Clover (Trifolium pratense) and Zigzag Clover (T. medium) - A Picture of Genomic Similarities and Differences.</title>
        <authorList>
            <person name="Dluhosova J."/>
            <person name="Istvanek J."/>
            <person name="Nedelnik J."/>
            <person name="Repkova J."/>
        </authorList>
    </citation>
    <scope>NUCLEOTIDE SEQUENCE [LARGE SCALE GENOMIC DNA]</scope>
    <source>
        <strain evidence="2">cv. 10/8</strain>
        <tissue evidence="1">Leaf</tissue>
    </source>
</reference>
<sequence length="23" mass="2431">MTGEGEVYMLGGNHLGVLSDLHT</sequence>
<proteinExistence type="predicted"/>
<name>A0A392UYM3_9FABA</name>
<protein>
    <submittedName>
        <fullName evidence="1">Uncharacterized protein</fullName>
    </submittedName>
</protein>
<accession>A0A392UYM3</accession>
<organism evidence="1 2">
    <name type="scientific">Trifolium medium</name>
    <dbReference type="NCBI Taxonomy" id="97028"/>
    <lineage>
        <taxon>Eukaryota</taxon>
        <taxon>Viridiplantae</taxon>
        <taxon>Streptophyta</taxon>
        <taxon>Embryophyta</taxon>
        <taxon>Tracheophyta</taxon>
        <taxon>Spermatophyta</taxon>
        <taxon>Magnoliopsida</taxon>
        <taxon>eudicotyledons</taxon>
        <taxon>Gunneridae</taxon>
        <taxon>Pentapetalae</taxon>
        <taxon>rosids</taxon>
        <taxon>fabids</taxon>
        <taxon>Fabales</taxon>
        <taxon>Fabaceae</taxon>
        <taxon>Papilionoideae</taxon>
        <taxon>50 kb inversion clade</taxon>
        <taxon>NPAAA clade</taxon>
        <taxon>Hologalegina</taxon>
        <taxon>IRL clade</taxon>
        <taxon>Trifolieae</taxon>
        <taxon>Trifolium</taxon>
    </lineage>
</organism>
<evidence type="ECO:0000313" key="1">
    <source>
        <dbReference type="EMBL" id="MCI81116.1"/>
    </source>
</evidence>
<comment type="caution">
    <text evidence="1">The sequence shown here is derived from an EMBL/GenBank/DDBJ whole genome shotgun (WGS) entry which is preliminary data.</text>
</comment>
<feature type="non-terminal residue" evidence="1">
    <location>
        <position position="23"/>
    </location>
</feature>
<keyword evidence="2" id="KW-1185">Reference proteome</keyword>
<dbReference type="Proteomes" id="UP000265520">
    <property type="component" value="Unassembled WGS sequence"/>
</dbReference>
<evidence type="ECO:0000313" key="2">
    <source>
        <dbReference type="Proteomes" id="UP000265520"/>
    </source>
</evidence>